<proteinExistence type="predicted"/>
<dbReference type="AlphaFoldDB" id="A0A7W8KLH2"/>
<evidence type="ECO:0000313" key="2">
    <source>
        <dbReference type="Proteomes" id="UP000539473"/>
    </source>
</evidence>
<reference evidence="1 2" key="1">
    <citation type="submission" date="2020-08" db="EMBL/GenBank/DDBJ databases">
        <title>Genomic Encyclopedia of Type Strains, Phase IV (KMG-IV): sequencing the most valuable type-strain genomes for metagenomic binning, comparative biology and taxonomic classification.</title>
        <authorList>
            <person name="Goeker M."/>
        </authorList>
    </citation>
    <scope>NUCLEOTIDE SEQUENCE [LARGE SCALE GENOMIC DNA]</scope>
    <source>
        <strain evidence="1 2">DSM 27521</strain>
    </source>
</reference>
<protein>
    <recommendedName>
        <fullName evidence="3">Ribbon-helix-helix protein, CopG family</fullName>
    </recommendedName>
</protein>
<dbReference type="Proteomes" id="UP000539473">
    <property type="component" value="Unassembled WGS sequence"/>
</dbReference>
<organism evidence="1 2">
    <name type="scientific">Deinococcus metalli</name>
    <dbReference type="NCBI Taxonomy" id="1141878"/>
    <lineage>
        <taxon>Bacteria</taxon>
        <taxon>Thermotogati</taxon>
        <taxon>Deinococcota</taxon>
        <taxon>Deinococci</taxon>
        <taxon>Deinococcales</taxon>
        <taxon>Deinococcaceae</taxon>
        <taxon>Deinococcus</taxon>
    </lineage>
</organism>
<name>A0A7W8KLH2_9DEIO</name>
<dbReference type="RefSeq" id="WP_184115542.1">
    <property type="nucleotide sequence ID" value="NZ_BNAJ01000014.1"/>
</dbReference>
<gene>
    <name evidence="1" type="ORF">HNQ07_004286</name>
</gene>
<dbReference type="EMBL" id="JACHFK010000015">
    <property type="protein sequence ID" value="MBB5378779.1"/>
    <property type="molecule type" value="Genomic_DNA"/>
</dbReference>
<evidence type="ECO:0000313" key="1">
    <source>
        <dbReference type="EMBL" id="MBB5378779.1"/>
    </source>
</evidence>
<comment type="caution">
    <text evidence="1">The sequence shown here is derived from an EMBL/GenBank/DDBJ whole genome shotgun (WGS) entry which is preliminary data.</text>
</comment>
<accession>A0A7W8KLH2</accession>
<sequence length="133" mass="15018">MARISVSARVETTVCEQIDKLAVSNGITRSQMVEELLVLALGQQETELASTFLMPRLEGILTGLFDRHLRDLRLVMVHAAVESNIASRLTLFKYKEDNGYDVNQLSGLRDHAYKTAVKNLRRKGVREEDLSDE</sequence>
<evidence type="ECO:0008006" key="3">
    <source>
        <dbReference type="Google" id="ProtNLM"/>
    </source>
</evidence>